<feature type="compositionally biased region" description="Acidic residues" evidence="1">
    <location>
        <begin position="10"/>
        <end position="20"/>
    </location>
</feature>
<dbReference type="STRING" id="264251.FB00_16580"/>
<protein>
    <recommendedName>
        <fullName evidence="4">SPOR domain-containing protein</fullName>
    </recommendedName>
</protein>
<dbReference type="PATRIC" id="fig|264251.5.peg.3367"/>
<reference evidence="2 3" key="1">
    <citation type="submission" date="2014-05" db="EMBL/GenBank/DDBJ databases">
        <title>Cellulosimicrobium funkei U11 genome.</title>
        <authorList>
            <person name="Hu C."/>
            <person name="Gong Y."/>
            <person name="Wan W."/>
            <person name="Jiang M."/>
        </authorList>
    </citation>
    <scope>NUCLEOTIDE SEQUENCE [LARGE SCALE GENOMIC DNA]</scope>
    <source>
        <strain evidence="2 3">U11</strain>
    </source>
</reference>
<dbReference type="RefSeq" id="WP_047233948.1">
    <property type="nucleotide sequence ID" value="NZ_JNBQ01000029.1"/>
</dbReference>
<organism evidence="2 3">
    <name type="scientific">Cellulosimicrobium funkei</name>
    <dbReference type="NCBI Taxonomy" id="264251"/>
    <lineage>
        <taxon>Bacteria</taxon>
        <taxon>Bacillati</taxon>
        <taxon>Actinomycetota</taxon>
        <taxon>Actinomycetes</taxon>
        <taxon>Micrococcales</taxon>
        <taxon>Promicromonosporaceae</taxon>
        <taxon>Cellulosimicrobium</taxon>
    </lineage>
</organism>
<dbReference type="Proteomes" id="UP000035265">
    <property type="component" value="Unassembled WGS sequence"/>
</dbReference>
<proteinExistence type="predicted"/>
<evidence type="ECO:0000313" key="2">
    <source>
        <dbReference type="EMBL" id="KLN33636.1"/>
    </source>
</evidence>
<keyword evidence="3" id="KW-1185">Reference proteome</keyword>
<evidence type="ECO:0000313" key="3">
    <source>
        <dbReference type="Proteomes" id="UP000035265"/>
    </source>
</evidence>
<name>A0A0H2KJF5_9MICO</name>
<gene>
    <name evidence="2" type="ORF">FB00_16580</name>
</gene>
<feature type="compositionally biased region" description="Basic and acidic residues" evidence="1">
    <location>
        <begin position="54"/>
        <end position="73"/>
    </location>
</feature>
<comment type="caution">
    <text evidence="2">The sequence shown here is derived from an EMBL/GenBank/DDBJ whole genome shotgun (WGS) entry which is preliminary data.</text>
</comment>
<evidence type="ECO:0000256" key="1">
    <source>
        <dbReference type="SAM" id="MobiDB-lite"/>
    </source>
</evidence>
<evidence type="ECO:0008006" key="4">
    <source>
        <dbReference type="Google" id="ProtNLM"/>
    </source>
</evidence>
<dbReference type="AlphaFoldDB" id="A0A0H2KJF5"/>
<sequence>MSTGSRFTDDGEPAAEDEYYFDTRTGEVHRGPSGSWSHRMGPYPTREAAQKALETARERSDAWDEEDRRERGE</sequence>
<feature type="region of interest" description="Disordered" evidence="1">
    <location>
        <begin position="1"/>
        <end position="73"/>
    </location>
</feature>
<accession>A0A0H2KJF5</accession>
<dbReference type="EMBL" id="JNBQ01000029">
    <property type="protein sequence ID" value="KLN33636.1"/>
    <property type="molecule type" value="Genomic_DNA"/>
</dbReference>